<protein>
    <submittedName>
        <fullName evidence="1">Uncharacterized protein</fullName>
    </submittedName>
</protein>
<organism evidence="1 2">
    <name type="scientific">Stephania yunnanensis</name>
    <dbReference type="NCBI Taxonomy" id="152371"/>
    <lineage>
        <taxon>Eukaryota</taxon>
        <taxon>Viridiplantae</taxon>
        <taxon>Streptophyta</taxon>
        <taxon>Embryophyta</taxon>
        <taxon>Tracheophyta</taxon>
        <taxon>Spermatophyta</taxon>
        <taxon>Magnoliopsida</taxon>
        <taxon>Ranunculales</taxon>
        <taxon>Menispermaceae</taxon>
        <taxon>Menispermoideae</taxon>
        <taxon>Cissampelideae</taxon>
        <taxon>Stephania</taxon>
    </lineage>
</organism>
<reference evidence="1 2" key="1">
    <citation type="submission" date="2024-01" db="EMBL/GenBank/DDBJ databases">
        <title>Genome assemblies of Stephania.</title>
        <authorList>
            <person name="Yang L."/>
        </authorList>
    </citation>
    <scope>NUCLEOTIDE SEQUENCE [LARGE SCALE GENOMIC DNA]</scope>
    <source>
        <strain evidence="1">YNDBR</strain>
        <tissue evidence="1">Leaf</tissue>
    </source>
</reference>
<comment type="caution">
    <text evidence="1">The sequence shown here is derived from an EMBL/GenBank/DDBJ whole genome shotgun (WGS) entry which is preliminary data.</text>
</comment>
<proteinExistence type="predicted"/>
<name>A0AAP0Q6W2_9MAGN</name>
<evidence type="ECO:0000313" key="1">
    <source>
        <dbReference type="EMBL" id="KAK9168414.1"/>
    </source>
</evidence>
<evidence type="ECO:0000313" key="2">
    <source>
        <dbReference type="Proteomes" id="UP001420932"/>
    </source>
</evidence>
<gene>
    <name evidence="1" type="ORF">Syun_000554</name>
</gene>
<sequence>MRRLPSWHLRLRIREALRHPSGSRPPIIKGRDVIAKAQSDTKKTFMHLMLLLDLIFLEDSQVMSYQRTYEQGSSSVSLFL</sequence>
<dbReference type="Proteomes" id="UP001420932">
    <property type="component" value="Unassembled WGS sequence"/>
</dbReference>
<keyword evidence="2" id="KW-1185">Reference proteome</keyword>
<dbReference type="AlphaFoldDB" id="A0AAP0Q6W2"/>
<dbReference type="EMBL" id="JBBNAF010000001">
    <property type="protein sequence ID" value="KAK9168414.1"/>
    <property type="molecule type" value="Genomic_DNA"/>
</dbReference>
<accession>A0AAP0Q6W2</accession>